<keyword evidence="5 9" id="KW-0479">Metal-binding</keyword>
<dbReference type="STRING" id="246437.L9KKU4"/>
<evidence type="ECO:0000259" key="10">
    <source>
        <dbReference type="SMART" id="SM00829"/>
    </source>
</evidence>
<keyword evidence="6 9" id="KW-0862">Zinc</keyword>
<evidence type="ECO:0000313" key="12">
    <source>
        <dbReference type="Proteomes" id="UP000011518"/>
    </source>
</evidence>
<gene>
    <name evidence="11" type="ORF">TREES_T100009124</name>
</gene>
<dbReference type="EMBL" id="KB320781">
    <property type="protein sequence ID" value="ELW63368.1"/>
    <property type="molecule type" value="Genomic_DNA"/>
</dbReference>
<evidence type="ECO:0000313" key="11">
    <source>
        <dbReference type="EMBL" id="ELW63368.1"/>
    </source>
</evidence>
<dbReference type="SUPFAM" id="SSF50129">
    <property type="entry name" value="GroES-like"/>
    <property type="match status" value="4"/>
</dbReference>
<dbReference type="SMART" id="SM00829">
    <property type="entry name" value="PKS_ER"/>
    <property type="match status" value="1"/>
</dbReference>
<comment type="similarity">
    <text evidence="3">Belongs to the zinc-containing alcohol dehydrogenase family. Class-II subfamily.</text>
</comment>
<dbReference type="Pfam" id="PF08240">
    <property type="entry name" value="ADH_N"/>
    <property type="match status" value="2"/>
</dbReference>
<protein>
    <submittedName>
        <fullName evidence="11">Alcohol dehydrogenase 4</fullName>
    </submittedName>
</protein>
<feature type="domain" description="Enoyl reductase (ER)" evidence="10">
    <location>
        <begin position="580"/>
        <end position="934"/>
    </location>
</feature>
<evidence type="ECO:0000256" key="6">
    <source>
        <dbReference type="ARBA" id="ARBA00022833"/>
    </source>
</evidence>
<dbReference type="GO" id="GO:0005829">
    <property type="term" value="C:cytosol"/>
    <property type="evidence" value="ECO:0007669"/>
    <property type="project" value="TreeGrafter"/>
</dbReference>
<comment type="subcellular location">
    <subcellularLocation>
        <location evidence="2">Cytoplasm</location>
    </subcellularLocation>
</comment>
<dbReference type="GO" id="GO:0008270">
    <property type="term" value="F:zinc ion binding"/>
    <property type="evidence" value="ECO:0007669"/>
    <property type="project" value="InterPro"/>
</dbReference>
<dbReference type="FunFam" id="3.90.180.10:FF:000001">
    <property type="entry name" value="S-(hydroxymethyl)glutathione dehydrogenase"/>
    <property type="match status" value="1"/>
</dbReference>
<keyword evidence="12" id="KW-1185">Reference proteome</keyword>
<dbReference type="CDD" id="cd08299">
    <property type="entry name" value="alcohol_DH_class_I_II_IV"/>
    <property type="match status" value="1"/>
</dbReference>
<accession>L9KKU4</accession>
<dbReference type="AlphaFoldDB" id="L9KKU4"/>
<dbReference type="Proteomes" id="UP000011518">
    <property type="component" value="Unassembled WGS sequence"/>
</dbReference>
<evidence type="ECO:0000256" key="7">
    <source>
        <dbReference type="ARBA" id="ARBA00023002"/>
    </source>
</evidence>
<sequence length="934" mass="98299">MTITCRAAIAWELNTPLSIEEVQLEPPKTGEVRIKMISTGICGSDDHVLKGDLPVNFPLIPGHEGAGIVESIGNGVRSVKPGDKVLTLIIPQCKECSSCLYPKGNFLAKIDDAAPMDKSCVLSCGVPTGYGAAVHSAKVACGSTCVVFGLGGVGSAVVMGCKASGASRIIGVDINEEKFPRAKALGVTDCLNPRNLKKPVQQVVVDMTGGGVDFAFEAIGLTDTMVIRCRAAIVWNPGDPFSIEEVEMAPPKAKEVRIKVKKQKSIFEYQNPELFMVTPGSVCAVFGLGGVGLSVITGCKAAGAARIIGVDINKEKFKKAKEMGATECINPQDFKKPIQEVLFDLTGSGVEFCFEAIGNPDTVAAALASCHESHGVCVIVGLLAAGAQLSVDGHLFFSGRSLKGSVFGGMDEAERMEMLGGLKVTPGSVCAVFGLGGVGLSVITGCKAAGAARIIGVDINKEKFKKAKEMGATECINPQDFKKPIQEVLFDLTGSGVEFCFEAIGNPDTVAAALASCHESHGVCVIVGLLAAGAQLSVDGHLFFSGRSLKGSVFGGMDEAERMEMLGGLKCKAAIAWEAGKPLCIEEVEVAPPKAHEVRIKVVATSLCQTDAHIIDPKFKATLFPIILGHEGAGIVESIGPGVTNFKPGDKVIPLYAPQCKKCKFCLSPLTNLCEKLSKVKDPVADQELMEDRTSRFTCKGKPIYHFMGVSTFSQYTVVSDFKLAKIDDDANLERVCLIGCGFSTGYGAAINTAKVSPGSTCAVFGLGGVGLSAIMGCKAAGASRIIAVDINSEKFTKAKALGATDCLNPRDLDKPIQKVITELTNGGVDFALDCAGGSEAMKAALECTTIGWGSCTFIGVGVGDNGLNIFPVDVIMGRTINGTYFGGWKSVDSVPKLVTDYKNKKFNLDALVTHTLPFERIHQVFDLMNQGKW</sequence>
<evidence type="ECO:0000256" key="8">
    <source>
        <dbReference type="ARBA" id="ARBA00023027"/>
    </source>
</evidence>
<evidence type="ECO:0000256" key="1">
    <source>
        <dbReference type="ARBA" id="ARBA00001947"/>
    </source>
</evidence>
<keyword evidence="8" id="KW-0520">NAD</keyword>
<evidence type="ECO:0000256" key="4">
    <source>
        <dbReference type="ARBA" id="ARBA00022490"/>
    </source>
</evidence>
<dbReference type="InterPro" id="IPR036291">
    <property type="entry name" value="NAD(P)-bd_dom_sf"/>
</dbReference>
<dbReference type="InterPro" id="IPR002328">
    <property type="entry name" value="ADH_Zn_CS"/>
</dbReference>
<evidence type="ECO:0000256" key="5">
    <source>
        <dbReference type="ARBA" id="ARBA00022723"/>
    </source>
</evidence>
<dbReference type="eggNOG" id="KOG0022">
    <property type="taxonomic scope" value="Eukaryota"/>
</dbReference>
<dbReference type="FunFam" id="3.40.50.720:FF:000003">
    <property type="entry name" value="S-(hydroxymethyl)glutathione dehydrogenase"/>
    <property type="match status" value="4"/>
</dbReference>
<dbReference type="Gene3D" id="3.40.50.720">
    <property type="entry name" value="NAD(P)-binding Rossmann-like Domain"/>
    <property type="match status" value="4"/>
</dbReference>
<dbReference type="PROSITE" id="PS00059">
    <property type="entry name" value="ADH_ZINC"/>
    <property type="match status" value="2"/>
</dbReference>
<comment type="cofactor">
    <cofactor evidence="1 9">
        <name>Zn(2+)</name>
        <dbReference type="ChEBI" id="CHEBI:29105"/>
    </cofactor>
</comment>
<dbReference type="Gene3D" id="3.90.180.10">
    <property type="entry name" value="Medium-chain alcohol dehydrogenases, catalytic domain"/>
    <property type="match status" value="2"/>
</dbReference>
<reference evidence="12" key="1">
    <citation type="submission" date="2012-07" db="EMBL/GenBank/DDBJ databases">
        <title>Genome of the Chinese tree shrew, a rising model animal genetically related to primates.</title>
        <authorList>
            <person name="Zhang G."/>
            <person name="Fan Y."/>
            <person name="Yao Y."/>
            <person name="Huang Z."/>
        </authorList>
    </citation>
    <scope>NUCLEOTIDE SEQUENCE [LARGE SCALE GENOMIC DNA]</scope>
</reference>
<dbReference type="PANTHER" id="PTHR43880:SF14">
    <property type="entry name" value="ALL-TRANS-RETINOL DEHYDROGENASE [NAD(+)] ADH4"/>
    <property type="match status" value="1"/>
</dbReference>
<organism evidence="11 12">
    <name type="scientific">Tupaia chinensis</name>
    <name type="common">Chinese tree shrew</name>
    <name type="synonym">Tupaia belangeri chinensis</name>
    <dbReference type="NCBI Taxonomy" id="246437"/>
    <lineage>
        <taxon>Eukaryota</taxon>
        <taxon>Metazoa</taxon>
        <taxon>Chordata</taxon>
        <taxon>Craniata</taxon>
        <taxon>Vertebrata</taxon>
        <taxon>Euteleostomi</taxon>
        <taxon>Mammalia</taxon>
        <taxon>Eutheria</taxon>
        <taxon>Euarchontoglires</taxon>
        <taxon>Scandentia</taxon>
        <taxon>Tupaiidae</taxon>
        <taxon>Tupaia</taxon>
    </lineage>
</organism>
<reference evidence="12" key="2">
    <citation type="journal article" date="2013" name="Nat. Commun.">
        <title>Genome of the Chinese tree shrew.</title>
        <authorList>
            <person name="Fan Y."/>
            <person name="Huang Z.Y."/>
            <person name="Cao C.C."/>
            <person name="Chen C.S."/>
            <person name="Chen Y.X."/>
            <person name="Fan D.D."/>
            <person name="He J."/>
            <person name="Hou H.L."/>
            <person name="Hu L."/>
            <person name="Hu X.T."/>
            <person name="Jiang X.T."/>
            <person name="Lai R."/>
            <person name="Lang Y.S."/>
            <person name="Liang B."/>
            <person name="Liao S.G."/>
            <person name="Mu D."/>
            <person name="Ma Y.Y."/>
            <person name="Niu Y.Y."/>
            <person name="Sun X.Q."/>
            <person name="Xia J.Q."/>
            <person name="Xiao J."/>
            <person name="Xiong Z.Q."/>
            <person name="Xu L."/>
            <person name="Yang L."/>
            <person name="Zhang Y."/>
            <person name="Zhao W."/>
            <person name="Zhao X.D."/>
            <person name="Zheng Y.T."/>
            <person name="Zhou J.M."/>
            <person name="Zhu Y.B."/>
            <person name="Zhang G.J."/>
            <person name="Wang J."/>
            <person name="Yao Y.G."/>
        </authorList>
    </citation>
    <scope>NUCLEOTIDE SEQUENCE [LARGE SCALE GENOMIC DNA]</scope>
</reference>
<dbReference type="GO" id="GO:0051903">
    <property type="term" value="F:S-(hydroxymethyl)glutathione dehydrogenase [NAD(P)+] activity"/>
    <property type="evidence" value="ECO:0007669"/>
    <property type="project" value="TreeGrafter"/>
</dbReference>
<dbReference type="GO" id="GO:0046294">
    <property type="term" value="P:formaldehyde catabolic process"/>
    <property type="evidence" value="ECO:0007669"/>
    <property type="project" value="TreeGrafter"/>
</dbReference>
<evidence type="ECO:0000256" key="3">
    <source>
        <dbReference type="ARBA" id="ARBA00007704"/>
    </source>
</evidence>
<proteinExistence type="inferred from homology"/>
<dbReference type="InParanoid" id="L9KKU4"/>
<keyword evidence="4" id="KW-0963">Cytoplasm</keyword>
<keyword evidence="7" id="KW-0560">Oxidoreductase</keyword>
<name>L9KKU4_TUPCH</name>
<evidence type="ECO:0000256" key="9">
    <source>
        <dbReference type="RuleBase" id="RU361277"/>
    </source>
</evidence>
<dbReference type="InterPro" id="IPR011032">
    <property type="entry name" value="GroES-like_sf"/>
</dbReference>
<dbReference type="InterPro" id="IPR020843">
    <property type="entry name" value="ER"/>
</dbReference>
<dbReference type="PANTHER" id="PTHR43880">
    <property type="entry name" value="ALCOHOL DEHYDROGENASE"/>
    <property type="match status" value="1"/>
</dbReference>
<dbReference type="InterPro" id="IPR013154">
    <property type="entry name" value="ADH-like_N"/>
</dbReference>
<dbReference type="Pfam" id="PF00107">
    <property type="entry name" value="ADH_zinc_N"/>
    <property type="match status" value="4"/>
</dbReference>
<dbReference type="SUPFAM" id="SSF51735">
    <property type="entry name" value="NAD(P)-binding Rossmann-fold domains"/>
    <property type="match status" value="4"/>
</dbReference>
<evidence type="ECO:0000256" key="2">
    <source>
        <dbReference type="ARBA" id="ARBA00004496"/>
    </source>
</evidence>
<dbReference type="InterPro" id="IPR013149">
    <property type="entry name" value="ADH-like_C"/>
</dbReference>